<dbReference type="AlphaFoldDB" id="A0A660SFQ1"/>
<dbReference type="InterPro" id="IPR003959">
    <property type="entry name" value="ATPase_AAA_core"/>
</dbReference>
<dbReference type="GO" id="GO:0016887">
    <property type="term" value="F:ATP hydrolysis activity"/>
    <property type="evidence" value="ECO:0007669"/>
    <property type="project" value="InterPro"/>
</dbReference>
<dbReference type="EMBL" id="QNBE01000083">
    <property type="protein sequence ID" value="RKX69463.1"/>
    <property type="molecule type" value="Genomic_DNA"/>
</dbReference>
<feature type="domain" description="ATPase AAA-type core" evidence="1">
    <location>
        <begin position="23"/>
        <end position="370"/>
    </location>
</feature>
<dbReference type="GO" id="GO:0005524">
    <property type="term" value="F:ATP binding"/>
    <property type="evidence" value="ECO:0007669"/>
    <property type="project" value="InterPro"/>
</dbReference>
<comment type="caution">
    <text evidence="2">The sequence shown here is derived from an EMBL/GenBank/DDBJ whole genome shotgun (WGS) entry which is preliminary data.</text>
</comment>
<dbReference type="InterPro" id="IPR014555">
    <property type="entry name" value="RecF-like"/>
</dbReference>
<evidence type="ECO:0000313" key="3">
    <source>
        <dbReference type="Proteomes" id="UP000268469"/>
    </source>
</evidence>
<evidence type="ECO:0000259" key="1">
    <source>
        <dbReference type="Pfam" id="PF13304"/>
    </source>
</evidence>
<name>A0A660SFQ1_UNCW3</name>
<reference evidence="2 3" key="1">
    <citation type="submission" date="2018-06" db="EMBL/GenBank/DDBJ databases">
        <title>Extensive metabolic versatility and redundancy in microbially diverse, dynamic hydrothermal sediments.</title>
        <authorList>
            <person name="Dombrowski N."/>
            <person name="Teske A."/>
            <person name="Baker B.J."/>
        </authorList>
    </citation>
    <scope>NUCLEOTIDE SEQUENCE [LARGE SCALE GENOMIC DNA]</scope>
    <source>
        <strain evidence="2">B36_G15</strain>
    </source>
</reference>
<gene>
    <name evidence="2" type="ORF">DRP53_08120</name>
</gene>
<dbReference type="Gene3D" id="3.40.50.300">
    <property type="entry name" value="P-loop containing nucleotide triphosphate hydrolases"/>
    <property type="match status" value="2"/>
</dbReference>
<dbReference type="InterPro" id="IPR027417">
    <property type="entry name" value="P-loop_NTPase"/>
</dbReference>
<dbReference type="GO" id="GO:0006302">
    <property type="term" value="P:double-strand break repair"/>
    <property type="evidence" value="ECO:0007669"/>
    <property type="project" value="TreeGrafter"/>
</dbReference>
<sequence length="421" mass="48697">MLWRVKIERYKSFKTLEINLKPVTVIIGPNASGKSNFLDALYFISRAVTSKNLKEAFEDHRGLPLETFFYGDEGFERMISKSCLSCLFEIDVELSDSTINEVNRLVREKRSGLEKGSQVRGMVKERYLRYRLVIEMLPKTGHLRVIDEALYALRSNGEIKRSRSPFLERKKNHFVLRMEHKAHPIHFQVGLDYTIVSTPLYEPHYPHVVALKKELERWCIYYLEPRALMREDVPISEIERIGSRGENLAAFINTLKQRYPDEFRNLNLTLQKLIPRHPQVDVRMMKEGRLTLLISENGLSFSSRLISEGTLRVLGLIAAIHPRNSLTLIGFEEPENGVHPPRLRMIADLLKNVAQFHQKQVIITTHSPLFAEHFDDGDLMVCEKKDNYSLLKPFSSYGPLYRRRNILSALSDCMIRGDLGG</sequence>
<protein>
    <submittedName>
        <fullName evidence="2">Recombinase RecF</fullName>
    </submittedName>
</protein>
<accession>A0A660SFQ1</accession>
<evidence type="ECO:0000313" key="2">
    <source>
        <dbReference type="EMBL" id="RKX69463.1"/>
    </source>
</evidence>
<organism evidence="2 3">
    <name type="scientific">candidate division WOR-3 bacterium</name>
    <dbReference type="NCBI Taxonomy" id="2052148"/>
    <lineage>
        <taxon>Bacteria</taxon>
        <taxon>Bacteria division WOR-3</taxon>
    </lineage>
</organism>
<dbReference type="PANTHER" id="PTHR32182:SF22">
    <property type="entry name" value="ATP-DEPENDENT ENDONUCLEASE, OLD FAMILY-RELATED"/>
    <property type="match status" value="1"/>
</dbReference>
<dbReference type="PIRSF" id="PIRSF029347">
    <property type="entry name" value="RecF"/>
    <property type="match status" value="1"/>
</dbReference>
<dbReference type="SUPFAM" id="SSF52540">
    <property type="entry name" value="P-loop containing nucleoside triphosphate hydrolases"/>
    <property type="match status" value="1"/>
</dbReference>
<dbReference type="Pfam" id="PF13304">
    <property type="entry name" value="AAA_21"/>
    <property type="match status" value="1"/>
</dbReference>
<dbReference type="GO" id="GO:0000731">
    <property type="term" value="P:DNA synthesis involved in DNA repair"/>
    <property type="evidence" value="ECO:0007669"/>
    <property type="project" value="TreeGrafter"/>
</dbReference>
<dbReference type="Proteomes" id="UP000268469">
    <property type="component" value="Unassembled WGS sequence"/>
</dbReference>
<proteinExistence type="predicted"/>
<dbReference type="PANTHER" id="PTHR32182">
    <property type="entry name" value="DNA REPLICATION AND REPAIR PROTEIN RECF"/>
    <property type="match status" value="1"/>
</dbReference>